<dbReference type="GO" id="GO:0006383">
    <property type="term" value="P:transcription by RNA polymerase III"/>
    <property type="evidence" value="ECO:0007669"/>
    <property type="project" value="InterPro"/>
</dbReference>
<gene>
    <name evidence="3" type="ORF">BD626DRAFT_403537</name>
</gene>
<dbReference type="OrthoDB" id="1877767at2759"/>
<evidence type="ECO:0000259" key="2">
    <source>
        <dbReference type="Pfam" id="PF10419"/>
    </source>
</evidence>
<feature type="domain" description="Transcription factor TFIIIC triple barrel" evidence="2">
    <location>
        <begin position="26"/>
        <end position="109"/>
    </location>
</feature>
<dbReference type="PANTHER" id="PTHR21860">
    <property type="entry name" value="TRANSCRIPTION INITIATION FACTOR IIIC TFIIIC , POLYPEPTIDE 6-RELATED"/>
    <property type="match status" value="1"/>
</dbReference>
<reference evidence="3 4" key="1">
    <citation type="journal article" date="2019" name="New Phytol.">
        <title>Comparative genomics reveals unique wood-decay strategies and fruiting body development in the Schizophyllaceae.</title>
        <authorList>
            <person name="Almasi E."/>
            <person name="Sahu N."/>
            <person name="Krizsan K."/>
            <person name="Balint B."/>
            <person name="Kovacs G.M."/>
            <person name="Kiss B."/>
            <person name="Cseklye J."/>
            <person name="Drula E."/>
            <person name="Henrissat B."/>
            <person name="Nagy I."/>
            <person name="Chovatia M."/>
            <person name="Adam C."/>
            <person name="LaButti K."/>
            <person name="Lipzen A."/>
            <person name="Riley R."/>
            <person name="Grigoriev I.V."/>
            <person name="Nagy L.G."/>
        </authorList>
    </citation>
    <scope>NUCLEOTIDE SEQUENCE [LARGE SCALE GENOMIC DNA]</scope>
    <source>
        <strain evidence="3 4">NL-1724</strain>
    </source>
</reference>
<name>A0A550CE23_9AGAR</name>
<dbReference type="AlphaFoldDB" id="A0A550CE23"/>
<evidence type="ECO:0000313" key="4">
    <source>
        <dbReference type="Proteomes" id="UP000320762"/>
    </source>
</evidence>
<proteinExistence type="predicted"/>
<dbReference type="InterPro" id="IPR042771">
    <property type="entry name" value="GTF3C6-like"/>
</dbReference>
<protein>
    <recommendedName>
        <fullName evidence="2">Transcription factor TFIIIC triple barrel domain-containing protein</fullName>
    </recommendedName>
</protein>
<feature type="compositionally biased region" description="Basic residues" evidence="1">
    <location>
        <begin position="188"/>
        <end position="203"/>
    </location>
</feature>
<dbReference type="STRING" id="97359.A0A550CE23"/>
<dbReference type="Proteomes" id="UP000320762">
    <property type="component" value="Unassembled WGS sequence"/>
</dbReference>
<accession>A0A550CE23</accession>
<dbReference type="EMBL" id="VDMD01000011">
    <property type="protein sequence ID" value="TRM63053.1"/>
    <property type="molecule type" value="Genomic_DNA"/>
</dbReference>
<dbReference type="GO" id="GO:0000127">
    <property type="term" value="C:transcription factor TFIIIC complex"/>
    <property type="evidence" value="ECO:0007669"/>
    <property type="project" value="TreeGrafter"/>
</dbReference>
<evidence type="ECO:0000256" key="1">
    <source>
        <dbReference type="SAM" id="MobiDB-lite"/>
    </source>
</evidence>
<dbReference type="Pfam" id="PF10419">
    <property type="entry name" value="TFIIIC_sub6"/>
    <property type="match status" value="1"/>
</dbReference>
<sequence length="217" mass="22958">MTQGHTLCPGYAQVDSFGPDEDYDGEEATSYVTLDLGGTEPTLVPSSSSYRLIGLDSPTPFLQLSGTILKGAHDSLLGTELVFAGSDGTRPASHLATTSQRISFRAVQLHRKGDGATAIHAKGKGRGDGVIDLTDSQALERMTGKLPKERRKRGPPKGRKSGFVKAEIDAGDMDVDDASAGQSTAKVPARRTSTRGKGRGKGKARAEASDDEWEVDD</sequence>
<organism evidence="3 4">
    <name type="scientific">Schizophyllum amplum</name>
    <dbReference type="NCBI Taxonomy" id="97359"/>
    <lineage>
        <taxon>Eukaryota</taxon>
        <taxon>Fungi</taxon>
        <taxon>Dikarya</taxon>
        <taxon>Basidiomycota</taxon>
        <taxon>Agaricomycotina</taxon>
        <taxon>Agaricomycetes</taxon>
        <taxon>Agaricomycetidae</taxon>
        <taxon>Agaricales</taxon>
        <taxon>Schizophyllaceae</taxon>
        <taxon>Schizophyllum</taxon>
    </lineage>
</organism>
<comment type="caution">
    <text evidence="3">The sequence shown here is derived from an EMBL/GenBank/DDBJ whole genome shotgun (WGS) entry which is preliminary data.</text>
</comment>
<dbReference type="InterPro" id="IPR019481">
    <property type="entry name" value="TFIIIC_triple_barrel"/>
</dbReference>
<evidence type="ECO:0000313" key="3">
    <source>
        <dbReference type="EMBL" id="TRM63053.1"/>
    </source>
</evidence>
<feature type="region of interest" description="Disordered" evidence="1">
    <location>
        <begin position="141"/>
        <end position="217"/>
    </location>
</feature>
<dbReference type="Gene3D" id="2.60.40.4370">
    <property type="match status" value="1"/>
</dbReference>
<feature type="compositionally biased region" description="Basic residues" evidence="1">
    <location>
        <begin position="148"/>
        <end position="162"/>
    </location>
</feature>
<dbReference type="PANTHER" id="PTHR21860:SF2">
    <property type="entry name" value="GENERAL TRANSCRIPTION FACTOR 3C POLYPEPTIDE 6"/>
    <property type="match status" value="1"/>
</dbReference>
<keyword evidence="4" id="KW-1185">Reference proteome</keyword>